<dbReference type="Proteomes" id="UP000326939">
    <property type="component" value="Chromosome 4"/>
</dbReference>
<keyword evidence="2" id="KW-1185">Reference proteome</keyword>
<dbReference type="EMBL" id="VDCV01000004">
    <property type="protein sequence ID" value="KAB5561571.1"/>
    <property type="molecule type" value="Genomic_DNA"/>
</dbReference>
<name>A0A5N5N540_9ROSI</name>
<proteinExistence type="predicted"/>
<evidence type="ECO:0000313" key="2">
    <source>
        <dbReference type="Proteomes" id="UP000326939"/>
    </source>
</evidence>
<organism evidence="1 2">
    <name type="scientific">Salix brachista</name>
    <dbReference type="NCBI Taxonomy" id="2182728"/>
    <lineage>
        <taxon>Eukaryota</taxon>
        <taxon>Viridiplantae</taxon>
        <taxon>Streptophyta</taxon>
        <taxon>Embryophyta</taxon>
        <taxon>Tracheophyta</taxon>
        <taxon>Spermatophyta</taxon>
        <taxon>Magnoliopsida</taxon>
        <taxon>eudicotyledons</taxon>
        <taxon>Gunneridae</taxon>
        <taxon>Pentapetalae</taxon>
        <taxon>rosids</taxon>
        <taxon>fabids</taxon>
        <taxon>Malpighiales</taxon>
        <taxon>Salicaceae</taxon>
        <taxon>Saliceae</taxon>
        <taxon>Salix</taxon>
    </lineage>
</organism>
<protein>
    <submittedName>
        <fullName evidence="1">Uncharacterized protein</fullName>
    </submittedName>
</protein>
<comment type="caution">
    <text evidence="1">The sequence shown here is derived from an EMBL/GenBank/DDBJ whole genome shotgun (WGS) entry which is preliminary data.</text>
</comment>
<dbReference type="AlphaFoldDB" id="A0A5N5N540"/>
<sequence>MADEMWIRVLLVELSGRTGNQHLLWRWPSFCVCFHRFLVSSTDSGASTLDDHIRTPSHLKSSSDGYHFHMLVSSFEAFKLLKVNPGIFARHILSCDALACIQAKYPGHDHQDTTHDDD</sequence>
<accession>A0A5N5N540</accession>
<gene>
    <name evidence="1" type="ORF">DKX38_006528</name>
</gene>
<reference evidence="2" key="1">
    <citation type="journal article" date="2019" name="Gigascience">
        <title>De novo genome assembly of the endangered Acer yangbiense, a plant species with extremely small populations endemic to Yunnan Province, China.</title>
        <authorList>
            <person name="Yang J."/>
            <person name="Wariss H.M."/>
            <person name="Tao L."/>
            <person name="Zhang R."/>
            <person name="Yun Q."/>
            <person name="Hollingsworth P."/>
            <person name="Dao Z."/>
            <person name="Luo G."/>
            <person name="Guo H."/>
            <person name="Ma Y."/>
            <person name="Sun W."/>
        </authorList>
    </citation>
    <scope>NUCLEOTIDE SEQUENCE [LARGE SCALE GENOMIC DNA]</scope>
    <source>
        <strain evidence="2">cv. br00</strain>
    </source>
</reference>
<evidence type="ECO:0000313" key="1">
    <source>
        <dbReference type="EMBL" id="KAB5561571.1"/>
    </source>
</evidence>